<dbReference type="Proteomes" id="UP001260980">
    <property type="component" value="Unassembled WGS sequence"/>
</dbReference>
<dbReference type="InterPro" id="IPR005361">
    <property type="entry name" value="UPF0158"/>
</dbReference>
<protein>
    <submittedName>
        <fullName evidence="1">UPF0158 family protein</fullName>
    </submittedName>
</protein>
<name>A0ABU3RKG0_9BACL</name>
<evidence type="ECO:0000313" key="2">
    <source>
        <dbReference type="Proteomes" id="UP001260980"/>
    </source>
</evidence>
<dbReference type="EMBL" id="JAWCUD010000011">
    <property type="protein sequence ID" value="MDU0204765.1"/>
    <property type="molecule type" value="Genomic_DNA"/>
</dbReference>
<sequence>MKSNKPVKIDDLISEIELQIDDAFTFINTITGEVITLMREEIGAAEDEEPLEKFPVWQRENIEKAINIIEDEVGVYVDFTLRNELNEYEIIEEFILSIKDQRIREELYDAIQGRGAFRRFKDGLIEHGVDKHWYMYRENKIKELVIDWCKEHNIEIQN</sequence>
<dbReference type="RefSeq" id="WP_315954740.1">
    <property type="nucleotide sequence ID" value="NZ_JAWCUD010000011.1"/>
</dbReference>
<proteinExistence type="predicted"/>
<keyword evidence="2" id="KW-1185">Reference proteome</keyword>
<accession>A0ABU3RKG0</accession>
<gene>
    <name evidence="1" type="ORF">RQP52_27120</name>
</gene>
<evidence type="ECO:0000313" key="1">
    <source>
        <dbReference type="EMBL" id="MDU0204765.1"/>
    </source>
</evidence>
<reference evidence="1 2" key="1">
    <citation type="submission" date="2023-10" db="EMBL/GenBank/DDBJ databases">
        <title>Paenibacillus strain PFR10 Genome sequencing and assembly.</title>
        <authorList>
            <person name="Kim I."/>
        </authorList>
    </citation>
    <scope>NUCLEOTIDE SEQUENCE [LARGE SCALE GENOMIC DNA]</scope>
    <source>
        <strain evidence="1 2">PFR10</strain>
    </source>
</reference>
<dbReference type="Pfam" id="PF03682">
    <property type="entry name" value="UPF0158"/>
    <property type="match status" value="1"/>
</dbReference>
<organism evidence="1 2">
    <name type="scientific">Paenibacillus violae</name>
    <dbReference type="NCBI Taxonomy" id="3077234"/>
    <lineage>
        <taxon>Bacteria</taxon>
        <taxon>Bacillati</taxon>
        <taxon>Bacillota</taxon>
        <taxon>Bacilli</taxon>
        <taxon>Bacillales</taxon>
        <taxon>Paenibacillaceae</taxon>
        <taxon>Paenibacillus</taxon>
    </lineage>
</organism>
<comment type="caution">
    <text evidence="1">The sequence shown here is derived from an EMBL/GenBank/DDBJ whole genome shotgun (WGS) entry which is preliminary data.</text>
</comment>